<dbReference type="InterPro" id="IPR009057">
    <property type="entry name" value="Homeodomain-like_sf"/>
</dbReference>
<evidence type="ECO:0000256" key="4">
    <source>
        <dbReference type="PROSITE-ProRule" id="PRU00335"/>
    </source>
</evidence>
<sequence>MVEQAATGRIDKRNAVMAAAFDVFSREGYQQAHVDQIAARAKVAKATVYNHFGDKETLFRAAIEALSEAALARNLAAVARLDEAGADPGPALTDVGVRLIDCYCEEQSWALRRLLYAETPRFPDLVALVQDRVAVPVVRALADRLARLSLAGLLATDDADAAAEQFTALLTGPLEARSRYGTRRVSRAERRAVAERAVTTFLRAYSPA</sequence>
<dbReference type="AlphaFoldDB" id="D3QAN6"/>
<dbReference type="RefSeq" id="WP_013020253.1">
    <property type="nucleotide sequence ID" value="NC_013947.1"/>
</dbReference>
<dbReference type="InterPro" id="IPR001647">
    <property type="entry name" value="HTH_TetR"/>
</dbReference>
<dbReference type="eggNOG" id="COG1309">
    <property type="taxonomic scope" value="Bacteria"/>
</dbReference>
<name>D3QAN6_STANL</name>
<evidence type="ECO:0000313" key="7">
    <source>
        <dbReference type="Proteomes" id="UP000000844"/>
    </source>
</evidence>
<dbReference type="GO" id="GO:0045892">
    <property type="term" value="P:negative regulation of DNA-templated transcription"/>
    <property type="evidence" value="ECO:0007669"/>
    <property type="project" value="UniProtKB-ARBA"/>
</dbReference>
<evidence type="ECO:0000256" key="1">
    <source>
        <dbReference type="ARBA" id="ARBA00023015"/>
    </source>
</evidence>
<dbReference type="SUPFAM" id="SSF46689">
    <property type="entry name" value="Homeodomain-like"/>
    <property type="match status" value="1"/>
</dbReference>
<keyword evidence="1" id="KW-0805">Transcription regulation</keyword>
<dbReference type="InterPro" id="IPR039536">
    <property type="entry name" value="TetR_C_Proteobacteria"/>
</dbReference>
<dbReference type="SUPFAM" id="SSF48498">
    <property type="entry name" value="Tetracyclin repressor-like, C-terminal domain"/>
    <property type="match status" value="1"/>
</dbReference>
<feature type="domain" description="HTH tetR-type" evidence="5">
    <location>
        <begin position="10"/>
        <end position="70"/>
    </location>
</feature>
<dbReference type="EMBL" id="CP001778">
    <property type="protein sequence ID" value="ADD44682.1"/>
    <property type="molecule type" value="Genomic_DNA"/>
</dbReference>
<dbReference type="PROSITE" id="PS50977">
    <property type="entry name" value="HTH_TETR_2"/>
    <property type="match status" value="1"/>
</dbReference>
<dbReference type="FunFam" id="1.10.10.60:FF:000141">
    <property type="entry name" value="TetR family transcriptional regulator"/>
    <property type="match status" value="1"/>
</dbReference>
<dbReference type="Pfam" id="PF00440">
    <property type="entry name" value="TetR_N"/>
    <property type="match status" value="1"/>
</dbReference>
<dbReference type="InterPro" id="IPR036271">
    <property type="entry name" value="Tet_transcr_reg_TetR-rel_C_sf"/>
</dbReference>
<dbReference type="InterPro" id="IPR050109">
    <property type="entry name" value="HTH-type_TetR-like_transc_reg"/>
</dbReference>
<reference evidence="6 7" key="1">
    <citation type="journal article" date="2009" name="Stand. Genomic Sci.">
        <title>Complete genome sequence of Stackebrandtia nassauensis type strain (LLR-40K-21).</title>
        <authorList>
            <person name="Munk C."/>
            <person name="Lapidus A."/>
            <person name="Copeland A."/>
            <person name="Jando M."/>
            <person name="Mayilraj S."/>
            <person name="Glavina Del Rio T."/>
            <person name="Nolan M."/>
            <person name="Chen F."/>
            <person name="Lucas S."/>
            <person name="Tice H."/>
            <person name="Cheng J.F."/>
            <person name="Han C."/>
            <person name="Detter J.C."/>
            <person name="Bruce D."/>
            <person name="Goodwin L."/>
            <person name="Chain P."/>
            <person name="Pitluck S."/>
            <person name="Goker M."/>
            <person name="Ovchinikova G."/>
            <person name="Pati A."/>
            <person name="Ivanova N."/>
            <person name="Mavromatis K."/>
            <person name="Chen A."/>
            <person name="Palaniappan K."/>
            <person name="Land M."/>
            <person name="Hauser L."/>
            <person name="Chang Y.J."/>
            <person name="Jeffries C.D."/>
            <person name="Bristow J."/>
            <person name="Eisen J.A."/>
            <person name="Markowitz V."/>
            <person name="Hugenholtz P."/>
            <person name="Kyrpides N.C."/>
            <person name="Klenk H.P."/>
        </authorList>
    </citation>
    <scope>NUCLEOTIDE SEQUENCE [LARGE SCALE GENOMIC DNA]</scope>
    <source>
        <strain evidence="7">DSM 44728 / CIP 108903 / NRRL B-16338 / NBRC 102104 / LLR-40K-21</strain>
    </source>
</reference>
<evidence type="ECO:0000256" key="3">
    <source>
        <dbReference type="ARBA" id="ARBA00023163"/>
    </source>
</evidence>
<evidence type="ECO:0000313" key="6">
    <source>
        <dbReference type="EMBL" id="ADD44682.1"/>
    </source>
</evidence>
<dbReference type="GO" id="GO:0003700">
    <property type="term" value="F:DNA-binding transcription factor activity"/>
    <property type="evidence" value="ECO:0007669"/>
    <property type="project" value="TreeGrafter"/>
</dbReference>
<evidence type="ECO:0000256" key="2">
    <source>
        <dbReference type="ARBA" id="ARBA00023125"/>
    </source>
</evidence>
<evidence type="ECO:0000259" key="5">
    <source>
        <dbReference type="PROSITE" id="PS50977"/>
    </source>
</evidence>
<protein>
    <submittedName>
        <fullName evidence="6">Transcriptional regulator, TetR family</fullName>
    </submittedName>
</protein>
<proteinExistence type="predicted"/>
<dbReference type="Gene3D" id="1.10.10.60">
    <property type="entry name" value="Homeodomain-like"/>
    <property type="match status" value="1"/>
</dbReference>
<keyword evidence="3" id="KW-0804">Transcription</keyword>
<keyword evidence="2 4" id="KW-0238">DNA-binding</keyword>
<dbReference type="PRINTS" id="PR00455">
    <property type="entry name" value="HTHTETR"/>
</dbReference>
<dbReference type="GO" id="GO:0000976">
    <property type="term" value="F:transcription cis-regulatory region binding"/>
    <property type="evidence" value="ECO:0007669"/>
    <property type="project" value="TreeGrafter"/>
</dbReference>
<dbReference type="Pfam" id="PF14246">
    <property type="entry name" value="TetR_C_7"/>
    <property type="match status" value="1"/>
</dbReference>
<keyword evidence="7" id="KW-1185">Reference proteome</keyword>
<dbReference type="OrthoDB" id="7186128at2"/>
<gene>
    <name evidence="6" type="ordered locus">Snas_5045</name>
</gene>
<dbReference type="HOGENOM" id="CLU_069356_27_0_11"/>
<dbReference type="PANTHER" id="PTHR30055:SF146">
    <property type="entry name" value="HTH-TYPE TRANSCRIPTIONAL DUAL REGULATOR CECR"/>
    <property type="match status" value="1"/>
</dbReference>
<feature type="DNA-binding region" description="H-T-H motif" evidence="4">
    <location>
        <begin position="33"/>
        <end position="52"/>
    </location>
</feature>
<organism evidence="6 7">
    <name type="scientific">Stackebrandtia nassauensis (strain DSM 44728 / CIP 108903 / NRRL B-16338 / NBRC 102104 / LLR-40K-21)</name>
    <dbReference type="NCBI Taxonomy" id="446470"/>
    <lineage>
        <taxon>Bacteria</taxon>
        <taxon>Bacillati</taxon>
        <taxon>Actinomycetota</taxon>
        <taxon>Actinomycetes</taxon>
        <taxon>Glycomycetales</taxon>
        <taxon>Glycomycetaceae</taxon>
        <taxon>Stackebrandtia</taxon>
    </lineage>
</organism>
<accession>D3QAN6</accession>
<dbReference type="PANTHER" id="PTHR30055">
    <property type="entry name" value="HTH-TYPE TRANSCRIPTIONAL REGULATOR RUTR"/>
    <property type="match status" value="1"/>
</dbReference>
<dbReference type="Proteomes" id="UP000000844">
    <property type="component" value="Chromosome"/>
</dbReference>
<dbReference type="KEGG" id="sna:Snas_5045"/>
<dbReference type="Gene3D" id="1.10.357.10">
    <property type="entry name" value="Tetracycline Repressor, domain 2"/>
    <property type="match status" value="1"/>
</dbReference>